<feature type="domain" description="DnaK suppressor protein-like N-terminal" evidence="7">
    <location>
        <begin position="19"/>
        <end position="80"/>
    </location>
</feature>
<keyword evidence="2" id="KW-0863">Zinc-finger</keyword>
<dbReference type="EMBL" id="SMFQ01000002">
    <property type="protein sequence ID" value="TCJ88736.1"/>
    <property type="molecule type" value="Genomic_DNA"/>
</dbReference>
<dbReference type="PANTHER" id="PTHR33823">
    <property type="entry name" value="RNA POLYMERASE-BINDING TRANSCRIPTION FACTOR DKSA-RELATED"/>
    <property type="match status" value="1"/>
</dbReference>
<dbReference type="InterPro" id="IPR048487">
    <property type="entry name" value="DksA-like_N"/>
</dbReference>
<evidence type="ECO:0000256" key="3">
    <source>
        <dbReference type="ARBA" id="ARBA00022833"/>
    </source>
</evidence>
<dbReference type="Pfam" id="PF21173">
    <property type="entry name" value="DksA-like_N"/>
    <property type="match status" value="1"/>
</dbReference>
<name>A0A4R1F3C8_9GAMM</name>
<evidence type="ECO:0000256" key="5">
    <source>
        <dbReference type="SAM" id="MobiDB-lite"/>
    </source>
</evidence>
<feature type="compositionally biased region" description="Low complexity" evidence="5">
    <location>
        <begin position="31"/>
        <end position="47"/>
    </location>
</feature>
<dbReference type="Gene3D" id="1.20.120.910">
    <property type="entry name" value="DksA, coiled-coil domain"/>
    <property type="match status" value="1"/>
</dbReference>
<keyword evidence="3" id="KW-0862">Zinc</keyword>
<evidence type="ECO:0000256" key="4">
    <source>
        <dbReference type="PROSITE-ProRule" id="PRU00510"/>
    </source>
</evidence>
<evidence type="ECO:0000259" key="7">
    <source>
        <dbReference type="Pfam" id="PF21173"/>
    </source>
</evidence>
<evidence type="ECO:0000256" key="1">
    <source>
        <dbReference type="ARBA" id="ARBA00022723"/>
    </source>
</evidence>
<protein>
    <submittedName>
        <fullName evidence="8">TraR/DksA family transcriptional regulator</fullName>
    </submittedName>
</protein>
<dbReference type="PROSITE" id="PS51128">
    <property type="entry name" value="ZF_DKSA_2"/>
    <property type="match status" value="1"/>
</dbReference>
<proteinExistence type="predicted"/>
<dbReference type="RefSeq" id="WP_131904413.1">
    <property type="nucleotide sequence ID" value="NZ_BAAAFU010000008.1"/>
</dbReference>
<dbReference type="PANTHER" id="PTHR33823:SF4">
    <property type="entry name" value="GENERAL STRESS PROTEIN 16O"/>
    <property type="match status" value="1"/>
</dbReference>
<dbReference type="InterPro" id="IPR000962">
    <property type="entry name" value="Znf_DskA_TraR"/>
</dbReference>
<evidence type="ECO:0000259" key="6">
    <source>
        <dbReference type="Pfam" id="PF01258"/>
    </source>
</evidence>
<evidence type="ECO:0000256" key="2">
    <source>
        <dbReference type="ARBA" id="ARBA00022771"/>
    </source>
</evidence>
<feature type="domain" description="Zinc finger DksA/TraR C4-type" evidence="6">
    <location>
        <begin position="83"/>
        <end position="114"/>
    </location>
</feature>
<dbReference type="SUPFAM" id="SSF109635">
    <property type="entry name" value="DnaK suppressor protein DksA, alpha-hairpin domain"/>
    <property type="match status" value="1"/>
</dbReference>
<feature type="zinc finger region" description="dksA C4-type" evidence="4">
    <location>
        <begin position="88"/>
        <end position="112"/>
    </location>
</feature>
<keyword evidence="1" id="KW-0479">Metal-binding</keyword>
<dbReference type="AlphaFoldDB" id="A0A4R1F3C8"/>
<organism evidence="8 9">
    <name type="scientific">Cocleimonas flava</name>
    <dbReference type="NCBI Taxonomy" id="634765"/>
    <lineage>
        <taxon>Bacteria</taxon>
        <taxon>Pseudomonadati</taxon>
        <taxon>Pseudomonadota</taxon>
        <taxon>Gammaproteobacteria</taxon>
        <taxon>Thiotrichales</taxon>
        <taxon>Thiotrichaceae</taxon>
        <taxon>Cocleimonas</taxon>
    </lineage>
</organism>
<comment type="caution">
    <text evidence="8">The sequence shown here is derived from an EMBL/GenBank/DDBJ whole genome shotgun (WGS) entry which is preliminary data.</text>
</comment>
<dbReference type="OrthoDB" id="6064855at2"/>
<dbReference type="SUPFAM" id="SSF57716">
    <property type="entry name" value="Glucocorticoid receptor-like (DNA-binding domain)"/>
    <property type="match status" value="1"/>
</dbReference>
<dbReference type="Pfam" id="PF01258">
    <property type="entry name" value="zf-dskA_traR"/>
    <property type="match status" value="1"/>
</dbReference>
<evidence type="ECO:0000313" key="8">
    <source>
        <dbReference type="EMBL" id="TCJ88736.1"/>
    </source>
</evidence>
<reference evidence="8 9" key="1">
    <citation type="submission" date="2019-03" db="EMBL/GenBank/DDBJ databases">
        <title>Genomic Encyclopedia of Type Strains, Phase IV (KMG-IV): sequencing the most valuable type-strain genomes for metagenomic binning, comparative biology and taxonomic classification.</title>
        <authorList>
            <person name="Goeker M."/>
        </authorList>
    </citation>
    <scope>NUCLEOTIDE SEQUENCE [LARGE SCALE GENOMIC DNA]</scope>
    <source>
        <strain evidence="8 9">DSM 24830</strain>
    </source>
</reference>
<sequence>MNNQTNNNSNGEYKKALQHLTQLQEELTQRLENLSADRSSSHSIDSSEQAVERENDEVVDQLENDTREELVQVQSAIKRIENGTYGICAKCEEEISPQRLQAIPYATLCIHCADA</sequence>
<feature type="region of interest" description="Disordered" evidence="5">
    <location>
        <begin position="31"/>
        <end position="58"/>
    </location>
</feature>
<keyword evidence="9" id="KW-1185">Reference proteome</keyword>
<dbReference type="GO" id="GO:0008270">
    <property type="term" value="F:zinc ion binding"/>
    <property type="evidence" value="ECO:0007669"/>
    <property type="project" value="UniProtKB-KW"/>
</dbReference>
<accession>A0A4R1F3C8</accession>
<gene>
    <name evidence="8" type="ORF">EV695_0594</name>
</gene>
<dbReference type="InterPro" id="IPR037187">
    <property type="entry name" value="DnaK_N"/>
</dbReference>
<evidence type="ECO:0000313" key="9">
    <source>
        <dbReference type="Proteomes" id="UP000294887"/>
    </source>
</evidence>
<dbReference type="Proteomes" id="UP000294887">
    <property type="component" value="Unassembled WGS sequence"/>
</dbReference>